<accession>A0A1H3AMM7</accession>
<evidence type="ECO:0000313" key="4">
    <source>
        <dbReference type="EMBL" id="UOA22032.1"/>
    </source>
</evidence>
<keyword evidence="2" id="KW-0732">Signal</keyword>
<feature type="signal peptide" evidence="2">
    <location>
        <begin position="1"/>
        <end position="19"/>
    </location>
</feature>
<dbReference type="Proteomes" id="UP000830781">
    <property type="component" value="Chromosome"/>
</dbReference>
<proteinExistence type="predicted"/>
<keyword evidence="1" id="KW-1133">Transmembrane helix</keyword>
<gene>
    <name evidence="4" type="ORF">DSM110277_00415</name>
    <name evidence="3" type="ORF">SAMN04488041_105380</name>
</gene>
<dbReference type="EMBL" id="CP084959">
    <property type="protein sequence ID" value="UOA22032.1"/>
    <property type="molecule type" value="Genomic_DNA"/>
</dbReference>
<sequence>MKKLVLAAALTAAASNAFAGSLAEPIIEAPVIVEESTSSSSGILIPLLLLAVVAAAVASD</sequence>
<reference evidence="5" key="2">
    <citation type="submission" date="2016-10" db="EMBL/GenBank/DDBJ databases">
        <authorList>
            <person name="Varghese N."/>
            <person name="Submissions S."/>
        </authorList>
    </citation>
    <scope>NUCLEOTIDE SEQUENCE [LARGE SCALE GENOMIC DNA]</scope>
    <source>
        <strain evidence="5">DSM 10014</strain>
    </source>
</reference>
<organism evidence="3 5">
    <name type="scientific">Sulfitobacter pontiacus</name>
    <dbReference type="NCBI Taxonomy" id="60137"/>
    <lineage>
        <taxon>Bacteria</taxon>
        <taxon>Pseudomonadati</taxon>
        <taxon>Pseudomonadota</taxon>
        <taxon>Alphaproteobacteria</taxon>
        <taxon>Rhodobacterales</taxon>
        <taxon>Roseobacteraceae</taxon>
        <taxon>Sulfitobacter</taxon>
    </lineage>
</organism>
<reference evidence="3" key="1">
    <citation type="submission" date="2016-10" db="EMBL/GenBank/DDBJ databases">
        <authorList>
            <person name="de Groot N.N."/>
        </authorList>
    </citation>
    <scope>NUCLEOTIDE SEQUENCE [LARGE SCALE GENOMIC DNA]</scope>
    <source>
        <strain evidence="3">DSM 10014</strain>
    </source>
</reference>
<evidence type="ECO:0000313" key="6">
    <source>
        <dbReference type="Proteomes" id="UP000830781"/>
    </source>
</evidence>
<keyword evidence="6" id="KW-1185">Reference proteome</keyword>
<evidence type="ECO:0008006" key="7">
    <source>
        <dbReference type="Google" id="ProtNLM"/>
    </source>
</evidence>
<dbReference type="Proteomes" id="UP000183076">
    <property type="component" value="Unassembled WGS sequence"/>
</dbReference>
<keyword evidence="1" id="KW-0472">Membrane</keyword>
<reference evidence="6" key="4">
    <citation type="journal article" date="2022" name="Microorganisms">
        <title>Beyond the ABCs#Discovery of Three New Plasmid Types in Rhodobacterales (RepQ, RepY, RepW).</title>
        <authorList>
            <person name="Freese H.M."/>
            <person name="Ringel V."/>
            <person name="Overmann J."/>
            <person name="Petersen J."/>
        </authorList>
    </citation>
    <scope>NUCLEOTIDE SEQUENCE [LARGE SCALE GENOMIC DNA]</scope>
    <source>
        <strain evidence="6">DSM 110277</strain>
    </source>
</reference>
<evidence type="ECO:0000256" key="2">
    <source>
        <dbReference type="SAM" id="SignalP"/>
    </source>
</evidence>
<feature type="chain" id="PRO_5044558351" description="Ferrochelatase" evidence="2">
    <location>
        <begin position="20"/>
        <end position="60"/>
    </location>
</feature>
<evidence type="ECO:0000256" key="1">
    <source>
        <dbReference type="SAM" id="Phobius"/>
    </source>
</evidence>
<dbReference type="EMBL" id="FNNB01000005">
    <property type="protein sequence ID" value="SDX30089.1"/>
    <property type="molecule type" value="Genomic_DNA"/>
</dbReference>
<dbReference type="GeneID" id="94020566"/>
<dbReference type="STRING" id="60137.SAMN04488041_105380"/>
<dbReference type="AlphaFoldDB" id="A0A1H3AMM7"/>
<evidence type="ECO:0000313" key="5">
    <source>
        <dbReference type="Proteomes" id="UP000183076"/>
    </source>
</evidence>
<keyword evidence="1" id="KW-0812">Transmembrane</keyword>
<feature type="transmembrane region" description="Helical" evidence="1">
    <location>
        <begin position="39"/>
        <end position="58"/>
    </location>
</feature>
<dbReference type="RefSeq" id="WP_005850832.1">
    <property type="nucleotide sequence ID" value="NZ_BSKR01000001.1"/>
</dbReference>
<reference evidence="4" key="3">
    <citation type="journal article" date="2022" name="Microorganisms">
        <title>Beyond the ABCs#Discovery of Three New Plasmid Types in Rhodobacterales (RepQ, RepY, RepW).</title>
        <authorList>
            <person name="Freese H.M."/>
            <person name="Ringel V."/>
            <person name="Overmann J."/>
            <person name="Petersen J."/>
        </authorList>
    </citation>
    <scope>NUCLEOTIDE SEQUENCE</scope>
    <source>
        <strain evidence="4">DSM 110277</strain>
    </source>
</reference>
<name>A0A1H3AMM7_9RHOB</name>
<evidence type="ECO:0000313" key="3">
    <source>
        <dbReference type="EMBL" id="SDX30089.1"/>
    </source>
</evidence>
<protein>
    <recommendedName>
        <fullName evidence="7">Ferrochelatase</fullName>
    </recommendedName>
</protein>